<dbReference type="InterPro" id="IPR027417">
    <property type="entry name" value="P-loop_NTPase"/>
</dbReference>
<dbReference type="PANTHER" id="PTHR35894">
    <property type="entry name" value="GENERAL SECRETION PATHWAY PROTEIN A-RELATED"/>
    <property type="match status" value="1"/>
</dbReference>
<dbReference type="SUPFAM" id="SSF52540">
    <property type="entry name" value="P-loop containing nucleoside triphosphate hydrolases"/>
    <property type="match status" value="1"/>
</dbReference>
<name>A0A0A2SSQ9_9GAMM</name>
<dbReference type="RefSeq" id="WP_035887116.1">
    <property type="nucleotide sequence ID" value="NZ_JNCF01000004.1"/>
</dbReference>
<organism evidence="2 3">
    <name type="scientific">Legionella norrlandica</name>
    <dbReference type="NCBI Taxonomy" id="1498499"/>
    <lineage>
        <taxon>Bacteria</taxon>
        <taxon>Pseudomonadati</taxon>
        <taxon>Pseudomonadota</taxon>
        <taxon>Gammaproteobacteria</taxon>
        <taxon>Legionellales</taxon>
        <taxon>Legionellaceae</taxon>
        <taxon>Legionella</taxon>
    </lineage>
</organism>
<dbReference type="STRING" id="1498499.EP47_10210"/>
<proteinExistence type="predicted"/>
<dbReference type="OrthoDB" id="5648409at2"/>
<dbReference type="Pfam" id="PF13401">
    <property type="entry name" value="AAA_22"/>
    <property type="match status" value="1"/>
</dbReference>
<dbReference type="EMBL" id="JNCF01000004">
    <property type="protein sequence ID" value="KGP64170.1"/>
    <property type="molecule type" value="Genomic_DNA"/>
</dbReference>
<dbReference type="Pfam" id="PF05036">
    <property type="entry name" value="SPOR"/>
    <property type="match status" value="1"/>
</dbReference>
<evidence type="ECO:0000313" key="2">
    <source>
        <dbReference type="EMBL" id="KGP64170.1"/>
    </source>
</evidence>
<dbReference type="InterPro" id="IPR036680">
    <property type="entry name" value="SPOR-like_sf"/>
</dbReference>
<evidence type="ECO:0000259" key="1">
    <source>
        <dbReference type="PROSITE" id="PS51724"/>
    </source>
</evidence>
<dbReference type="GO" id="GO:0016887">
    <property type="term" value="F:ATP hydrolysis activity"/>
    <property type="evidence" value="ECO:0007669"/>
    <property type="project" value="InterPro"/>
</dbReference>
<evidence type="ECO:0000313" key="3">
    <source>
        <dbReference type="Proteomes" id="UP000054422"/>
    </source>
</evidence>
<sequence length="483" mass="54536">MADDKTHPEEGTVNQPRTLLKPRSWFAKIDFINHLILSNNLLITVLSEKEGGKTCFSSLLQNNLDQQITSVLIKVKPPLDSQNIINQLTTQLHLNHSKDIDIHSIVTQINERKTHVLLIIDDAQYLPEHFIKEIMIMIKNQGNLGFFHVCLISNYSIIATLHGFVTDQFSNLIHTIELGKLTEGETRTYVLQRVMNSHLINKPLTDVQFKQFYQLSKGNLAKINANLGSFISNCSTKNGNNKYAILKRTGLAASVAIAASLSYFYFDRVYDANKLPDLAAVTTPPPIKDIVKEIETPSMKQLASYIASWEDSSTRQLVHYGLPKKQILDDFLDEEENINTVALVDKVVVIPKVKPNNQSMQALSQKSPVVISESKLPSVPILAQKKPTHQRTVVKKNINNHLYTIQLAASHKMEDINKFKKNNKLLAQSVIRHFTNAKGSWYILTFGEYESKVQAQRNIKKLPAELVKLNPWIRTVEGLSSIG</sequence>
<dbReference type="InterPro" id="IPR052026">
    <property type="entry name" value="ExeA_AAA_ATPase_DNA-bind"/>
</dbReference>
<dbReference type="AlphaFoldDB" id="A0A0A2SSQ9"/>
<dbReference type="Proteomes" id="UP000054422">
    <property type="component" value="Unassembled WGS sequence"/>
</dbReference>
<keyword evidence="3" id="KW-1185">Reference proteome</keyword>
<dbReference type="InterPro" id="IPR049945">
    <property type="entry name" value="AAA_22"/>
</dbReference>
<dbReference type="PROSITE" id="PS51724">
    <property type="entry name" value="SPOR"/>
    <property type="match status" value="1"/>
</dbReference>
<dbReference type="InterPro" id="IPR007730">
    <property type="entry name" value="SPOR-like_dom"/>
</dbReference>
<reference evidence="2 3" key="1">
    <citation type="submission" date="2014-05" db="EMBL/GenBank/DDBJ databases">
        <authorList>
            <person name="Rizzardi K."/>
            <person name="Winiecka-Krusnell J."/>
            <person name="Ramliden M."/>
            <person name="Alm E."/>
            <person name="Andersson S."/>
            <person name="Byfors S."/>
        </authorList>
    </citation>
    <scope>NUCLEOTIDE SEQUENCE [LARGE SCALE GENOMIC DNA]</scope>
    <source>
        <strain evidence="2 3">LEGN</strain>
    </source>
</reference>
<protein>
    <submittedName>
        <fullName evidence="2">Cytochrome C biogenesis protein DsbD</fullName>
    </submittedName>
</protein>
<dbReference type="Gene3D" id="3.30.70.1070">
    <property type="entry name" value="Sporulation related repeat"/>
    <property type="match status" value="1"/>
</dbReference>
<accession>A0A0A2SSQ9</accession>
<dbReference type="GO" id="GO:0042834">
    <property type="term" value="F:peptidoglycan binding"/>
    <property type="evidence" value="ECO:0007669"/>
    <property type="project" value="InterPro"/>
</dbReference>
<feature type="domain" description="SPOR" evidence="1">
    <location>
        <begin position="397"/>
        <end position="475"/>
    </location>
</feature>
<comment type="caution">
    <text evidence="2">The sequence shown here is derived from an EMBL/GenBank/DDBJ whole genome shotgun (WGS) entry which is preliminary data.</text>
</comment>
<gene>
    <name evidence="2" type="ORF">EP47_10210</name>
</gene>
<dbReference type="PANTHER" id="PTHR35894:SF7">
    <property type="entry name" value="GENERAL SECRETION PATHWAY PROTEIN A-RELATED"/>
    <property type="match status" value="1"/>
</dbReference>